<feature type="DNA-binding region" description="OmpR/PhoB-type" evidence="9">
    <location>
        <begin position="145"/>
        <end position="238"/>
    </location>
</feature>
<dbReference type="SMART" id="SM00448">
    <property type="entry name" value="REC"/>
    <property type="match status" value="1"/>
</dbReference>
<dbReference type="AlphaFoldDB" id="A0A859DMV9"/>
<dbReference type="Pfam" id="PF00486">
    <property type="entry name" value="Trans_reg_C"/>
    <property type="match status" value="1"/>
</dbReference>
<evidence type="ECO:0000256" key="4">
    <source>
        <dbReference type="ARBA" id="ARBA00023015"/>
    </source>
</evidence>
<evidence type="ECO:0000256" key="2">
    <source>
        <dbReference type="ARBA" id="ARBA00022553"/>
    </source>
</evidence>
<dbReference type="GO" id="GO:0000156">
    <property type="term" value="F:phosphorelay response regulator activity"/>
    <property type="evidence" value="ECO:0007669"/>
    <property type="project" value="TreeGrafter"/>
</dbReference>
<dbReference type="GO" id="GO:0005829">
    <property type="term" value="C:cytosol"/>
    <property type="evidence" value="ECO:0007669"/>
    <property type="project" value="TreeGrafter"/>
</dbReference>
<dbReference type="SUPFAM" id="SSF46894">
    <property type="entry name" value="C-terminal effector domain of the bipartite response regulators"/>
    <property type="match status" value="1"/>
</dbReference>
<keyword evidence="2 8" id="KW-0597">Phosphoprotein</keyword>
<reference evidence="13" key="3">
    <citation type="journal article" date="2022" name="Int. J. Syst. Evol. Microbiol.">
        <title>Caproicibacterium lactatifermentans sp. nov., isolated from pit clay used for the production of Chinese strong aroma-type liquor.</title>
        <authorList>
            <person name="Wang H."/>
            <person name="Gu Y."/>
            <person name="Zhao D."/>
            <person name="Qiao Z."/>
            <person name="Zheng J."/>
            <person name="Gao J."/>
            <person name="Ren C."/>
            <person name="Xu Y."/>
        </authorList>
    </citation>
    <scope>NUCLEOTIDE SEQUENCE</scope>
    <source>
        <strain evidence="13">JNU-WLY1368</strain>
    </source>
</reference>
<evidence type="ECO:0000313" key="13">
    <source>
        <dbReference type="EMBL" id="QKO30328.1"/>
    </source>
</evidence>
<dbReference type="FunFam" id="3.40.50.2300:FF:000001">
    <property type="entry name" value="DNA-binding response regulator PhoB"/>
    <property type="match status" value="1"/>
</dbReference>
<dbReference type="InterPro" id="IPR011006">
    <property type="entry name" value="CheY-like_superfamily"/>
</dbReference>
<dbReference type="Gene3D" id="3.40.50.2300">
    <property type="match status" value="1"/>
</dbReference>
<gene>
    <name evidence="12" type="ORF">GJQ69_00345</name>
    <name evidence="13" type="ORF">GKP14_04435</name>
</gene>
<evidence type="ECO:0000256" key="7">
    <source>
        <dbReference type="ARBA" id="ARBA00024867"/>
    </source>
</evidence>
<dbReference type="InterPro" id="IPR001867">
    <property type="entry name" value="OmpR/PhoB-type_DNA-bd"/>
</dbReference>
<keyword evidence="4" id="KW-0805">Transcription regulation</keyword>
<dbReference type="InterPro" id="IPR039420">
    <property type="entry name" value="WalR-like"/>
</dbReference>
<organism evidence="12 14">
    <name type="scientific">Caproicibacterium lactatifermentans</name>
    <dbReference type="NCBI Taxonomy" id="2666138"/>
    <lineage>
        <taxon>Bacteria</taxon>
        <taxon>Bacillati</taxon>
        <taxon>Bacillota</taxon>
        <taxon>Clostridia</taxon>
        <taxon>Eubacteriales</taxon>
        <taxon>Oscillospiraceae</taxon>
        <taxon>Caproicibacterium</taxon>
    </lineage>
</organism>
<feature type="domain" description="OmpR/PhoB-type" evidence="11">
    <location>
        <begin position="145"/>
        <end position="238"/>
    </location>
</feature>
<dbReference type="InterPro" id="IPR001789">
    <property type="entry name" value="Sig_transdc_resp-reg_receiver"/>
</dbReference>
<dbReference type="PROSITE" id="PS51755">
    <property type="entry name" value="OMPR_PHOB"/>
    <property type="match status" value="1"/>
</dbReference>
<evidence type="ECO:0000259" key="11">
    <source>
        <dbReference type="PROSITE" id="PS51755"/>
    </source>
</evidence>
<dbReference type="KEGG" id="clf:GJQ69_00345"/>
<dbReference type="Gene3D" id="1.10.10.10">
    <property type="entry name" value="Winged helix-like DNA-binding domain superfamily/Winged helix DNA-binding domain"/>
    <property type="match status" value="1"/>
</dbReference>
<sequence length="242" mass="27359">MLFVLKVKEQGWCLYLAKKILIVDDEEYIVELIRMNLKREGYQPICAYSGQEALEKAWAEKPDLILLDVMMPDMDGLETCRKLRENHLTQKVPIIILSAKSEETDKVIGLGVGADDYMTKPFGIRELLARINAHLRRTAVSEPEDEKICVGDLQIDSSAHAVTINGKPVNLTLTEYQILKYMAENAGHVIQREQLVTALSGTMNLEIGSINVHMLNLRRKVGEQYFVTIRGLGYKMVNPKDA</sequence>
<dbReference type="EMBL" id="CP046161">
    <property type="protein sequence ID" value="QKO30328.1"/>
    <property type="molecule type" value="Genomic_DNA"/>
</dbReference>
<dbReference type="PANTHER" id="PTHR48111">
    <property type="entry name" value="REGULATOR OF RPOS"/>
    <property type="match status" value="1"/>
</dbReference>
<dbReference type="InterPro" id="IPR016032">
    <property type="entry name" value="Sig_transdc_resp-reg_C-effctor"/>
</dbReference>
<dbReference type="PROSITE" id="PS50110">
    <property type="entry name" value="RESPONSE_REGULATORY"/>
    <property type="match status" value="1"/>
</dbReference>
<dbReference type="InterPro" id="IPR036388">
    <property type="entry name" value="WH-like_DNA-bd_sf"/>
</dbReference>
<name>A0A859DMV9_9FIRM</name>
<feature type="domain" description="Response regulatory" evidence="10">
    <location>
        <begin position="19"/>
        <end position="135"/>
    </location>
</feature>
<dbReference type="PANTHER" id="PTHR48111:SF40">
    <property type="entry name" value="PHOSPHATE REGULON TRANSCRIPTIONAL REGULATORY PROTEIN PHOB"/>
    <property type="match status" value="1"/>
</dbReference>
<evidence type="ECO:0000313" key="15">
    <source>
        <dbReference type="Proteomes" id="UP000509623"/>
    </source>
</evidence>
<feature type="modified residue" description="4-aspartylphosphate" evidence="8">
    <location>
        <position position="68"/>
    </location>
</feature>
<dbReference type="GO" id="GO:0000976">
    <property type="term" value="F:transcription cis-regulatory region binding"/>
    <property type="evidence" value="ECO:0007669"/>
    <property type="project" value="TreeGrafter"/>
</dbReference>
<dbReference type="Gene3D" id="6.10.250.690">
    <property type="match status" value="1"/>
</dbReference>
<dbReference type="CDD" id="cd00383">
    <property type="entry name" value="trans_reg_C"/>
    <property type="match status" value="1"/>
</dbReference>
<reference evidence="14 15" key="1">
    <citation type="submission" date="2019-11" db="EMBL/GenBank/DDBJ databases">
        <authorList>
            <person name="Ren C."/>
            <person name="Wang H."/>
            <person name="Xu Y."/>
        </authorList>
    </citation>
    <scope>NUCLEOTIDE SEQUENCE [LARGE SCALE GENOMIC DNA]</scope>
    <source>
        <strain evidence="15">JNU-WLY1368</strain>
        <strain evidence="12 14">LBM 19010</strain>
    </source>
</reference>
<dbReference type="SMART" id="SM00862">
    <property type="entry name" value="Trans_reg_C"/>
    <property type="match status" value="1"/>
</dbReference>
<accession>A0A859DMV9</accession>
<evidence type="ECO:0000256" key="9">
    <source>
        <dbReference type="PROSITE-ProRule" id="PRU01091"/>
    </source>
</evidence>
<dbReference type="EMBL" id="CP046051">
    <property type="protein sequence ID" value="QKN23066.1"/>
    <property type="molecule type" value="Genomic_DNA"/>
</dbReference>
<evidence type="ECO:0000256" key="6">
    <source>
        <dbReference type="ARBA" id="ARBA00023163"/>
    </source>
</evidence>
<evidence type="ECO:0000256" key="3">
    <source>
        <dbReference type="ARBA" id="ARBA00023012"/>
    </source>
</evidence>
<evidence type="ECO:0000256" key="1">
    <source>
        <dbReference type="ARBA" id="ARBA00018672"/>
    </source>
</evidence>
<dbReference type="Proteomes" id="UP000509623">
    <property type="component" value="Chromosome"/>
</dbReference>
<evidence type="ECO:0000256" key="8">
    <source>
        <dbReference type="PROSITE-ProRule" id="PRU00169"/>
    </source>
</evidence>
<evidence type="ECO:0000259" key="10">
    <source>
        <dbReference type="PROSITE" id="PS50110"/>
    </source>
</evidence>
<evidence type="ECO:0000313" key="14">
    <source>
        <dbReference type="Proteomes" id="UP000501316"/>
    </source>
</evidence>
<dbReference type="Pfam" id="PF00072">
    <property type="entry name" value="Response_reg"/>
    <property type="match status" value="1"/>
</dbReference>
<keyword evidence="15" id="KW-1185">Reference proteome</keyword>
<dbReference type="GO" id="GO:0032993">
    <property type="term" value="C:protein-DNA complex"/>
    <property type="evidence" value="ECO:0007669"/>
    <property type="project" value="TreeGrafter"/>
</dbReference>
<reference evidence="13" key="2">
    <citation type="journal article" date="2021" name="Appl. Environ. Microbiol.">
        <title>Adaptability of a Caproate-Producing Bacterium Contributes to Its Dominance in an Anaerobic Fermentation System.</title>
        <authorList>
            <person name="Wang H."/>
            <person name="Gu Y."/>
            <person name="Zhou W."/>
            <person name="Zhao D."/>
            <person name="Qiao Z."/>
            <person name="Zheng J."/>
            <person name="Gao J."/>
            <person name="Chen X."/>
            <person name="Ren C."/>
            <person name="Xu Y."/>
        </authorList>
    </citation>
    <scope>NUCLEOTIDE SEQUENCE</scope>
    <source>
        <strain evidence="13">JNU-WLY1368</strain>
    </source>
</reference>
<comment type="function">
    <text evidence="7">May play the central regulatory role in sporulation. It may be an element of the effector pathway responsible for the activation of sporulation genes in response to nutritional stress. Spo0A may act in concert with spo0H (a sigma factor) to control the expression of some genes that are critical to the sporulation process.</text>
</comment>
<evidence type="ECO:0000313" key="12">
    <source>
        <dbReference type="EMBL" id="QKN23066.1"/>
    </source>
</evidence>
<evidence type="ECO:0000256" key="5">
    <source>
        <dbReference type="ARBA" id="ARBA00023125"/>
    </source>
</evidence>
<dbReference type="GO" id="GO:0006355">
    <property type="term" value="P:regulation of DNA-templated transcription"/>
    <property type="evidence" value="ECO:0007669"/>
    <property type="project" value="InterPro"/>
</dbReference>
<protein>
    <recommendedName>
        <fullName evidence="1">Stage 0 sporulation protein A homolog</fullName>
    </recommendedName>
</protein>
<keyword evidence="6" id="KW-0804">Transcription</keyword>
<dbReference type="SUPFAM" id="SSF52172">
    <property type="entry name" value="CheY-like"/>
    <property type="match status" value="1"/>
</dbReference>
<keyword evidence="3" id="KW-0902">Two-component regulatory system</keyword>
<proteinExistence type="predicted"/>
<dbReference type="Proteomes" id="UP000501316">
    <property type="component" value="Chromosome"/>
</dbReference>
<keyword evidence="5 9" id="KW-0238">DNA-binding</keyword>